<dbReference type="Gene3D" id="3.40.50.1000">
    <property type="entry name" value="HAD superfamily/HAD-like"/>
    <property type="match status" value="1"/>
</dbReference>
<organism evidence="1 2">
    <name type="scientific">Salirhabdus euzebyi</name>
    <dbReference type="NCBI Taxonomy" id="394506"/>
    <lineage>
        <taxon>Bacteria</taxon>
        <taxon>Bacillati</taxon>
        <taxon>Bacillota</taxon>
        <taxon>Bacilli</taxon>
        <taxon>Bacillales</taxon>
        <taxon>Bacillaceae</taxon>
        <taxon>Salirhabdus</taxon>
    </lineage>
</organism>
<comment type="caution">
    <text evidence="1">The sequence shown here is derived from an EMBL/GenBank/DDBJ whole genome shotgun (WGS) entry which is preliminary data.</text>
</comment>
<dbReference type="SUPFAM" id="SSF56784">
    <property type="entry name" value="HAD-like"/>
    <property type="match status" value="1"/>
</dbReference>
<keyword evidence="2" id="KW-1185">Reference proteome</keyword>
<dbReference type="SFLD" id="SFLDS00003">
    <property type="entry name" value="Haloacid_Dehalogenase"/>
    <property type="match status" value="1"/>
</dbReference>
<dbReference type="NCBIfam" id="TIGR01484">
    <property type="entry name" value="HAD-SF-IIB"/>
    <property type="match status" value="1"/>
</dbReference>
<dbReference type="Pfam" id="PF08282">
    <property type="entry name" value="Hydrolase_3"/>
    <property type="match status" value="1"/>
</dbReference>
<dbReference type="EMBL" id="JACHGH010000006">
    <property type="protein sequence ID" value="MBB6453785.1"/>
    <property type="molecule type" value="Genomic_DNA"/>
</dbReference>
<dbReference type="PANTHER" id="PTHR10000">
    <property type="entry name" value="PHOSPHOSERINE PHOSPHATASE"/>
    <property type="match status" value="1"/>
</dbReference>
<evidence type="ECO:0000313" key="1">
    <source>
        <dbReference type="EMBL" id="MBB6453785.1"/>
    </source>
</evidence>
<dbReference type="Gene3D" id="3.30.1240.10">
    <property type="match status" value="1"/>
</dbReference>
<dbReference type="RefSeq" id="WP_174496666.1">
    <property type="nucleotide sequence ID" value="NZ_CADDWK010000008.1"/>
</dbReference>
<sequence>MDYKMIVIDMDGTLLDEQSTVSENVKDYIKELRKQGKLVFIATGRTLREAKGVLQSDFELDGIVTANGMAVFVKDEPLSQYALPPQLVEELVEKAEARGIFYEVHPNEGSRFALNQDKALLLSQISDPKPETVEENEWISRKREIDEIVWVDQLETNSIAKIYFFSKSKESIIKWKEEFEKMKRNIDFNYFSSSVHNVEVTVSNISKATGVQTLLDKFHLSKEDVMAIGDSENDLPLFEFAAYSVAMKNAPEIVKERANEITDFSYDEDGLYKYLKKTFS</sequence>
<dbReference type="PROSITE" id="PS01229">
    <property type="entry name" value="COF_2"/>
    <property type="match status" value="1"/>
</dbReference>
<evidence type="ECO:0000313" key="2">
    <source>
        <dbReference type="Proteomes" id="UP000581688"/>
    </source>
</evidence>
<reference evidence="1 2" key="1">
    <citation type="submission" date="2020-08" db="EMBL/GenBank/DDBJ databases">
        <title>Genomic Encyclopedia of Type Strains, Phase IV (KMG-IV): sequencing the most valuable type-strain genomes for metagenomic binning, comparative biology and taxonomic classification.</title>
        <authorList>
            <person name="Goeker M."/>
        </authorList>
    </citation>
    <scope>NUCLEOTIDE SEQUENCE [LARGE SCALE GENOMIC DNA]</scope>
    <source>
        <strain evidence="1 2">DSM 19612</strain>
    </source>
</reference>
<dbReference type="NCBIfam" id="TIGR00099">
    <property type="entry name" value="Cof-subfamily"/>
    <property type="match status" value="1"/>
</dbReference>
<dbReference type="SFLD" id="SFLDG01140">
    <property type="entry name" value="C2.B:_Phosphomannomutase_and_P"/>
    <property type="match status" value="1"/>
</dbReference>
<dbReference type="InterPro" id="IPR023214">
    <property type="entry name" value="HAD_sf"/>
</dbReference>
<evidence type="ECO:0008006" key="3">
    <source>
        <dbReference type="Google" id="ProtNLM"/>
    </source>
</evidence>
<dbReference type="AlphaFoldDB" id="A0A841Q5X3"/>
<gene>
    <name evidence="1" type="ORF">HNQ94_002236</name>
</gene>
<accession>A0A841Q5X3</accession>
<dbReference type="GO" id="GO:0000287">
    <property type="term" value="F:magnesium ion binding"/>
    <property type="evidence" value="ECO:0007669"/>
    <property type="project" value="TreeGrafter"/>
</dbReference>
<dbReference type="InterPro" id="IPR006379">
    <property type="entry name" value="HAD-SF_hydro_IIB"/>
</dbReference>
<name>A0A841Q5X3_9BACI</name>
<dbReference type="InterPro" id="IPR000150">
    <property type="entry name" value="Cof"/>
</dbReference>
<protein>
    <recommendedName>
        <fullName evidence="3">Cof-type HAD-IIB family hydrolase</fullName>
    </recommendedName>
</protein>
<proteinExistence type="predicted"/>
<dbReference type="CDD" id="cd07516">
    <property type="entry name" value="HAD_Pase"/>
    <property type="match status" value="1"/>
</dbReference>
<dbReference type="GO" id="GO:0016791">
    <property type="term" value="F:phosphatase activity"/>
    <property type="evidence" value="ECO:0007669"/>
    <property type="project" value="UniProtKB-ARBA"/>
</dbReference>
<dbReference type="GO" id="GO:0005829">
    <property type="term" value="C:cytosol"/>
    <property type="evidence" value="ECO:0007669"/>
    <property type="project" value="TreeGrafter"/>
</dbReference>
<dbReference type="Proteomes" id="UP000581688">
    <property type="component" value="Unassembled WGS sequence"/>
</dbReference>
<dbReference type="PANTHER" id="PTHR10000:SF55">
    <property type="entry name" value="5-AMINO-6-(5-PHOSPHO-D-RIBITYLAMINO)URACIL PHOSPHATASE YCSE"/>
    <property type="match status" value="1"/>
</dbReference>
<dbReference type="InterPro" id="IPR036412">
    <property type="entry name" value="HAD-like_sf"/>
</dbReference>